<name>A0A7W9FBG6_9MICO</name>
<dbReference type="Pfam" id="PF01547">
    <property type="entry name" value="SBP_bac_1"/>
    <property type="match status" value="1"/>
</dbReference>
<sequence>MHDTVVAADLAAVLHTERNLMRHRSIRLAFTAGLVVTGLAVAGCAPASDAGEDDVTLTIWSWQASSSPKWEAVFDVYEESHPGVTIEFEGFQPTEYNQILATGLEGSDGPDIAMLRAYGGIQSAIQSEQIVPIDDIVDGLDQFDPIVLRAAQGREDGATYGVPFAYQTMQMFYNKTMFDEMGLEEPTTWDEFIDLQESLLDEGMTPMALGAREDWVLPMFHDIVGASRYGGAEFEEKVLAGETDFTDADYVASLQIVKDMQKYLDKNVNAIAVADAVLQFTSGQAAQWPGGSFDLPTFQDSAPDTEWGVYEVPPAPDSILDHAVTPGYADGSFGINASSDKQEAATELLNWMTTVEFGQLVADEVDQFSALPGVEYSDPLMQEMNEAYTANPAPYLLLVDFRYGDPTGTAVLGPDVQAMFLGDKTPEQLGADLQSGIATWFTPAS</sequence>
<protein>
    <submittedName>
        <fullName evidence="1">Raffinose/stachyose/melibiose transport system substrate-binding protein</fullName>
    </submittedName>
</protein>
<proteinExistence type="predicted"/>
<comment type="caution">
    <text evidence="1">The sequence shown here is derived from an EMBL/GenBank/DDBJ whole genome shotgun (WGS) entry which is preliminary data.</text>
</comment>
<dbReference type="RefSeq" id="WP_241731652.1">
    <property type="nucleotide sequence ID" value="NZ_BAAAPG010000001.1"/>
</dbReference>
<accession>A0A7W9FBG6</accession>
<keyword evidence="2" id="KW-1185">Reference proteome</keyword>
<dbReference type="Gene3D" id="3.40.190.10">
    <property type="entry name" value="Periplasmic binding protein-like II"/>
    <property type="match status" value="2"/>
</dbReference>
<evidence type="ECO:0000313" key="1">
    <source>
        <dbReference type="EMBL" id="MBB5743291.1"/>
    </source>
</evidence>
<evidence type="ECO:0000313" key="2">
    <source>
        <dbReference type="Proteomes" id="UP000517712"/>
    </source>
</evidence>
<dbReference type="EMBL" id="JACHMU010000001">
    <property type="protein sequence ID" value="MBB5743291.1"/>
    <property type="molecule type" value="Genomic_DNA"/>
</dbReference>
<reference evidence="1 2" key="1">
    <citation type="submission" date="2020-08" db="EMBL/GenBank/DDBJ databases">
        <title>Sequencing the genomes of 1000 actinobacteria strains.</title>
        <authorList>
            <person name="Klenk H.-P."/>
        </authorList>
    </citation>
    <scope>NUCLEOTIDE SEQUENCE [LARGE SCALE GENOMIC DNA]</scope>
    <source>
        <strain evidence="1 2">DSM 24823</strain>
    </source>
</reference>
<dbReference type="InterPro" id="IPR006059">
    <property type="entry name" value="SBP"/>
</dbReference>
<dbReference type="SUPFAM" id="SSF53850">
    <property type="entry name" value="Periplasmic binding protein-like II"/>
    <property type="match status" value="1"/>
</dbReference>
<organism evidence="1 2">
    <name type="scientific">Microbacterium ginsengiterrae</name>
    <dbReference type="NCBI Taxonomy" id="546115"/>
    <lineage>
        <taxon>Bacteria</taxon>
        <taxon>Bacillati</taxon>
        <taxon>Actinomycetota</taxon>
        <taxon>Actinomycetes</taxon>
        <taxon>Micrococcales</taxon>
        <taxon>Microbacteriaceae</taxon>
        <taxon>Microbacterium</taxon>
    </lineage>
</organism>
<dbReference type="InterPro" id="IPR050490">
    <property type="entry name" value="Bact_solute-bd_prot1"/>
</dbReference>
<dbReference type="AlphaFoldDB" id="A0A7W9FBG6"/>
<dbReference type="PANTHER" id="PTHR43649">
    <property type="entry name" value="ARABINOSE-BINDING PROTEIN-RELATED"/>
    <property type="match status" value="1"/>
</dbReference>
<gene>
    <name evidence="1" type="ORF">HD600_001788</name>
</gene>
<dbReference type="Proteomes" id="UP000517712">
    <property type="component" value="Unassembled WGS sequence"/>
</dbReference>